<feature type="transmembrane region" description="Helical" evidence="1">
    <location>
        <begin position="605"/>
        <end position="624"/>
    </location>
</feature>
<keyword evidence="1" id="KW-1133">Transmembrane helix</keyword>
<evidence type="ECO:0000313" key="4">
    <source>
        <dbReference type="Proteomes" id="UP000663828"/>
    </source>
</evidence>
<dbReference type="PANTHER" id="PTHR31610:SF0">
    <property type="entry name" value="SLC26A_SULP TRANSPORTER DOMAIN-CONTAINING PROTEIN"/>
    <property type="match status" value="1"/>
</dbReference>
<feature type="transmembrane region" description="Helical" evidence="1">
    <location>
        <begin position="473"/>
        <end position="493"/>
    </location>
</feature>
<protein>
    <recommendedName>
        <fullName evidence="2">F-box domain-containing protein</fullName>
    </recommendedName>
</protein>
<organism evidence="3 4">
    <name type="scientific">Adineta ricciae</name>
    <name type="common">Rotifer</name>
    <dbReference type="NCBI Taxonomy" id="249248"/>
    <lineage>
        <taxon>Eukaryota</taxon>
        <taxon>Metazoa</taxon>
        <taxon>Spiralia</taxon>
        <taxon>Gnathifera</taxon>
        <taxon>Rotifera</taxon>
        <taxon>Eurotatoria</taxon>
        <taxon>Bdelloidea</taxon>
        <taxon>Adinetida</taxon>
        <taxon>Adinetidae</taxon>
        <taxon>Adineta</taxon>
    </lineage>
</organism>
<gene>
    <name evidence="3" type="ORF">XAT740_LOCUS1706</name>
</gene>
<feature type="transmembrane region" description="Helical" evidence="1">
    <location>
        <begin position="846"/>
        <end position="866"/>
    </location>
</feature>
<accession>A0A813QZ64</accession>
<sequence>MSDSVCFESCPNEIFHEIFDYFSLHDLYHSFHGLNQRINHLLQSINRRELRLRSTDDESELRLARFFTPTINVLTLYDDFAINLNQHPKIDSLTYAYATTDQIQHFIRMKSLHQRLKYLNITSDELTLFMKYLFSNQFSSLRSCTIRNIDSMTKSPWRISPSLSSIITCDEKNLLPYILQSCPKLERLSIAIHRYSTTDSTLFVSSQCLTHLSIEIIQPAWTIIAIKRLCSSIHLPYLTFFRICSHESSANHFDFAQLIPIFQNQLPRLQQFQCDILFAKDAQIADIKTIRKLHPSLFKLLELECQIGGVRRIYTSCEKDVVSNNVTIYKHLQILKTEVKELFTFRPKEWISAFRPNPQYPLFVRGDIDGFVAFFINSLSTLLAVILSLQPILGNDIVYGKIVPGTAVAMLWGNFYYVYMARKLAYKEKRGDVCAMPYGVCTPGAFAFIYVIIAPTYYGCIGTHEKRYCQELAWYVALASNFITGIVLILLCIFGEFIRRNTPSVALLSSISGLGFVILALNEYLPITETPIVAFLPFFIVMLGYFGGAGYGPVPITLVALLTGTALGWITSVNQGSNVRDAVVLVKAYAPVFPIKQMFEQIDTISLYLSTTIPTAIAIAIGTIQCVETAKRAGDFYPTREAMFVDGIGTLIATFFGSILTMTAYIGQPAMKKMGARQAYSIIHGFIYMPLCFFGFSGMLMSIIAVSAINPMVIFIGLIICADTLAITPQRHYPAFLLGTMSVVADWAQGTIANGVANAYANFTLPNVQFSPNVTSAITGFSYRGLVNFAGGSLLQSVFLTAILMYIIDRKFLRAAVWSSLAAFFSLFGLINAKNVGLLVNKADDGWKFTVAYFMLVVFFLLLEIVQRKRWIKQQETEPDDLSSIEWAEWKRQQALEGFNGEKILNSAI</sequence>
<feature type="transmembrane region" description="Helical" evidence="1">
    <location>
        <begin position="644"/>
        <end position="666"/>
    </location>
</feature>
<feature type="transmembrane region" description="Helical" evidence="1">
    <location>
        <begin position="402"/>
        <end position="421"/>
    </location>
</feature>
<feature type="domain" description="F-box" evidence="2">
    <location>
        <begin position="4"/>
        <end position="52"/>
    </location>
</feature>
<keyword evidence="4" id="KW-1185">Reference proteome</keyword>
<dbReference type="AlphaFoldDB" id="A0A813QZ64"/>
<feature type="transmembrane region" description="Helical" evidence="1">
    <location>
        <begin position="781"/>
        <end position="808"/>
    </location>
</feature>
<feature type="transmembrane region" description="Helical" evidence="1">
    <location>
        <begin position="815"/>
        <end position="834"/>
    </location>
</feature>
<keyword evidence="1" id="KW-0472">Membrane</keyword>
<proteinExistence type="predicted"/>
<dbReference type="InterPro" id="IPR001810">
    <property type="entry name" value="F-box_dom"/>
</dbReference>
<keyword evidence="1" id="KW-0812">Transmembrane</keyword>
<feature type="transmembrane region" description="Helical" evidence="1">
    <location>
        <begin position="531"/>
        <end position="551"/>
    </location>
</feature>
<evidence type="ECO:0000256" key="1">
    <source>
        <dbReference type="SAM" id="Phobius"/>
    </source>
</evidence>
<feature type="transmembrane region" description="Helical" evidence="1">
    <location>
        <begin position="505"/>
        <end position="525"/>
    </location>
</feature>
<dbReference type="EMBL" id="CAJNOR010000054">
    <property type="protein sequence ID" value="CAF0775949.1"/>
    <property type="molecule type" value="Genomic_DNA"/>
</dbReference>
<feature type="transmembrane region" description="Helical" evidence="1">
    <location>
        <begin position="735"/>
        <end position="761"/>
    </location>
</feature>
<feature type="transmembrane region" description="Helical" evidence="1">
    <location>
        <begin position="433"/>
        <end position="453"/>
    </location>
</feature>
<comment type="caution">
    <text evidence="3">The sequence shown here is derived from an EMBL/GenBank/DDBJ whole genome shotgun (WGS) entry which is preliminary data.</text>
</comment>
<dbReference type="PANTHER" id="PTHR31610">
    <property type="entry name" value="SLR0360 PROTEIN"/>
    <property type="match status" value="1"/>
</dbReference>
<reference evidence="3" key="1">
    <citation type="submission" date="2021-02" db="EMBL/GenBank/DDBJ databases">
        <authorList>
            <person name="Nowell W R."/>
        </authorList>
    </citation>
    <scope>NUCLEOTIDE SEQUENCE</scope>
</reference>
<evidence type="ECO:0000313" key="3">
    <source>
        <dbReference type="EMBL" id="CAF0775949.1"/>
    </source>
</evidence>
<feature type="transmembrane region" description="Helical" evidence="1">
    <location>
        <begin position="371"/>
        <end position="390"/>
    </location>
</feature>
<name>A0A813QZ64_ADIRI</name>
<evidence type="ECO:0000259" key="2">
    <source>
        <dbReference type="PROSITE" id="PS50181"/>
    </source>
</evidence>
<dbReference type="Proteomes" id="UP000663828">
    <property type="component" value="Unassembled WGS sequence"/>
</dbReference>
<dbReference type="PROSITE" id="PS50181">
    <property type="entry name" value="FBOX"/>
    <property type="match status" value="1"/>
</dbReference>